<dbReference type="SUPFAM" id="SSF49299">
    <property type="entry name" value="PKD domain"/>
    <property type="match status" value="1"/>
</dbReference>
<dbReference type="RefSeq" id="WP_044180885.1">
    <property type="nucleotide sequence ID" value="NZ_JMCB01000001.1"/>
</dbReference>
<evidence type="ECO:0000313" key="4">
    <source>
        <dbReference type="EMBL" id="KFE72017.1"/>
    </source>
</evidence>
<dbReference type="AlphaFoldDB" id="A0A085WWF4"/>
<keyword evidence="3" id="KW-0732">Signal</keyword>
<evidence type="ECO:0000256" key="3">
    <source>
        <dbReference type="SAM" id="SignalP"/>
    </source>
</evidence>
<evidence type="ECO:0000256" key="2">
    <source>
        <dbReference type="ARBA" id="ARBA00022737"/>
    </source>
</evidence>
<comment type="caution">
    <text evidence="4">The sequence shown here is derived from an EMBL/GenBank/DDBJ whole genome shotgun (WGS) entry which is preliminary data.</text>
</comment>
<dbReference type="InterPro" id="IPR013783">
    <property type="entry name" value="Ig-like_fold"/>
</dbReference>
<evidence type="ECO:0000256" key="1">
    <source>
        <dbReference type="ARBA" id="ARBA00022441"/>
    </source>
</evidence>
<dbReference type="Pfam" id="PF01344">
    <property type="entry name" value="Kelch_1"/>
    <property type="match status" value="1"/>
</dbReference>
<dbReference type="STRING" id="394096.DB31_0278"/>
<dbReference type="SMART" id="SM00612">
    <property type="entry name" value="Kelch"/>
    <property type="match status" value="6"/>
</dbReference>
<dbReference type="SUPFAM" id="SSF117281">
    <property type="entry name" value="Kelch motif"/>
    <property type="match status" value="2"/>
</dbReference>
<dbReference type="PATRIC" id="fig|394096.3.peg.276"/>
<feature type="signal peptide" evidence="3">
    <location>
        <begin position="1"/>
        <end position="20"/>
    </location>
</feature>
<name>A0A085WWF4_9BACT</name>
<keyword evidence="5" id="KW-1185">Reference proteome</keyword>
<reference evidence="4 5" key="1">
    <citation type="submission" date="2014-04" db="EMBL/GenBank/DDBJ databases">
        <title>Genome assembly of Hyalangium minutum DSM 14724.</title>
        <authorList>
            <person name="Sharma G."/>
            <person name="Subramanian S."/>
        </authorList>
    </citation>
    <scope>NUCLEOTIDE SEQUENCE [LARGE SCALE GENOMIC DNA]</scope>
    <source>
        <strain evidence="4 5">DSM 14724</strain>
    </source>
</reference>
<keyword evidence="2" id="KW-0677">Repeat</keyword>
<dbReference type="Proteomes" id="UP000028725">
    <property type="component" value="Unassembled WGS sequence"/>
</dbReference>
<dbReference type="EMBL" id="JMCB01000001">
    <property type="protein sequence ID" value="KFE72017.1"/>
    <property type="molecule type" value="Genomic_DNA"/>
</dbReference>
<organism evidence="4 5">
    <name type="scientific">Hyalangium minutum</name>
    <dbReference type="NCBI Taxonomy" id="394096"/>
    <lineage>
        <taxon>Bacteria</taxon>
        <taxon>Pseudomonadati</taxon>
        <taxon>Myxococcota</taxon>
        <taxon>Myxococcia</taxon>
        <taxon>Myxococcales</taxon>
        <taxon>Cystobacterineae</taxon>
        <taxon>Archangiaceae</taxon>
        <taxon>Hyalangium</taxon>
    </lineage>
</organism>
<accession>A0A085WWF4</accession>
<keyword evidence="1" id="KW-0880">Kelch repeat</keyword>
<proteinExistence type="predicted"/>
<sequence length="777" mass="79830">MTPKPLILFVALAAVLLARCTSPETGTAQFAVSARQALASNISRVTVTSSAADIPSVTVELAQTHGLWGGIIGNIPAGSNRAFHAQAFDASGALLFEGTASGVTISESQTTLVAITLQEVNAPPPLDNEAPIIDSLVATATTVAPGGNLVLQATAHDPNPGDTLTYAWSSTAGTFSASTSDVTGWIAPLTLGAQRLTLTVTDPGGLSSSISLNVNVATSGPEGEAQLSITFNSSPRLAWVSASPTQLSPGQTTSVSVAGTDPDEDGLSYSWSATCAGAWANASSSSAQFTPSALPAVACNNCRLTVSVSDGRGGQTTGTVALCVSDTPPINHFPPVIIRSYRSSDTATAGQELTYEVEARDPENSALTFSWAASTGSLGAPAHGTSHSRITWTAPSCLDASTAVTVTVTNASHLMATRTFTVSGLPACSNAGWSPAGSLTLGRLYHSATVLPGGRVLTTGGRTNNGTLDTSELYEPVSNTWRPTSPMLMPRERHSATLLLNGKVLVTAGESYGEWGYSENVTAAELYDPASGSWSMTGSLASPRDQHTATRLTDGRVLVTGGRPSNGSISAAASAEVYDPASGTWSATGSMITRRSGHRATLLSNGKVMVSGGQHEGTSLSTAEVYDPASGTWSATGSLAEARYDHTATLLPNGKVLVTGGYGAGAAIATSEVYDPATGTWSATPSMSVPRIWHTATLLPNGKVLVAGGFNFLHYELATAEVYDPVTSTWSSTPSMASRRRFHVAALMPDGKVLVVSGNGWEGQVLGTLASSELYTP</sequence>
<evidence type="ECO:0000313" key="5">
    <source>
        <dbReference type="Proteomes" id="UP000028725"/>
    </source>
</evidence>
<dbReference type="OrthoDB" id="5498078at2"/>
<dbReference type="InterPro" id="IPR015915">
    <property type="entry name" value="Kelch-typ_b-propeller"/>
</dbReference>
<dbReference type="InterPro" id="IPR037293">
    <property type="entry name" value="Gal_Oxidase_central_sf"/>
</dbReference>
<feature type="chain" id="PRO_5001800204" evidence="3">
    <location>
        <begin position="21"/>
        <end position="777"/>
    </location>
</feature>
<dbReference type="Gene3D" id="2.60.40.10">
    <property type="entry name" value="Immunoglobulins"/>
    <property type="match status" value="2"/>
</dbReference>
<dbReference type="PANTHER" id="PTHR46344">
    <property type="entry name" value="OS02G0202900 PROTEIN"/>
    <property type="match status" value="1"/>
</dbReference>
<dbReference type="Pfam" id="PF24681">
    <property type="entry name" value="Kelch_KLHDC2_KLHL20_DRC7"/>
    <property type="match status" value="1"/>
</dbReference>
<protein>
    <submittedName>
        <fullName evidence="4">High-affinity leucine-specific transport system, periplasmic binding protein LivK</fullName>
    </submittedName>
</protein>
<dbReference type="InterPro" id="IPR006652">
    <property type="entry name" value="Kelch_1"/>
</dbReference>
<dbReference type="PANTHER" id="PTHR46344:SF27">
    <property type="entry name" value="KELCH REPEAT SUPERFAMILY PROTEIN"/>
    <property type="match status" value="1"/>
</dbReference>
<gene>
    <name evidence="4" type="ORF">DB31_0278</name>
</gene>
<dbReference type="InterPro" id="IPR035986">
    <property type="entry name" value="PKD_dom_sf"/>
</dbReference>
<dbReference type="Gene3D" id="2.130.10.80">
    <property type="entry name" value="Galactose oxidase/kelch, beta-propeller"/>
    <property type="match status" value="5"/>
</dbReference>
<dbReference type="Pfam" id="PF17963">
    <property type="entry name" value="Big_9"/>
    <property type="match status" value="1"/>
</dbReference>